<evidence type="ECO:0000256" key="1">
    <source>
        <dbReference type="SAM" id="Phobius"/>
    </source>
</evidence>
<keyword evidence="1" id="KW-1133">Transmembrane helix</keyword>
<dbReference type="RefSeq" id="WP_208056850.1">
    <property type="nucleotide sequence ID" value="NZ_JAGEMK010000010.1"/>
</dbReference>
<keyword evidence="1" id="KW-0472">Membrane</keyword>
<reference evidence="2" key="1">
    <citation type="submission" date="2021-03" db="EMBL/GenBank/DDBJ databases">
        <title>Actinotalea soli sp. nov., isolated from soil.</title>
        <authorList>
            <person name="Ping W."/>
            <person name="Zhang J."/>
        </authorList>
    </citation>
    <scope>NUCLEOTIDE SEQUENCE</scope>
    <source>
        <strain evidence="2">BY-33</strain>
    </source>
</reference>
<comment type="caution">
    <text evidence="2">The sequence shown here is derived from an EMBL/GenBank/DDBJ whole genome shotgun (WGS) entry which is preliminary data.</text>
</comment>
<keyword evidence="3" id="KW-1185">Reference proteome</keyword>
<name>A0A939RT13_9CELL</name>
<accession>A0A939RT13</accession>
<evidence type="ECO:0000313" key="3">
    <source>
        <dbReference type="Proteomes" id="UP000664209"/>
    </source>
</evidence>
<organism evidence="2 3">
    <name type="scientific">Actinotalea soli</name>
    <dbReference type="NCBI Taxonomy" id="2819234"/>
    <lineage>
        <taxon>Bacteria</taxon>
        <taxon>Bacillati</taxon>
        <taxon>Actinomycetota</taxon>
        <taxon>Actinomycetes</taxon>
        <taxon>Micrococcales</taxon>
        <taxon>Cellulomonadaceae</taxon>
        <taxon>Actinotalea</taxon>
    </lineage>
</organism>
<feature type="transmembrane region" description="Helical" evidence="1">
    <location>
        <begin position="49"/>
        <end position="78"/>
    </location>
</feature>
<dbReference type="Pfam" id="PF07332">
    <property type="entry name" value="Phage_holin_3_6"/>
    <property type="match status" value="1"/>
</dbReference>
<feature type="transmembrane region" description="Helical" evidence="1">
    <location>
        <begin position="84"/>
        <end position="105"/>
    </location>
</feature>
<proteinExistence type="predicted"/>
<gene>
    <name evidence="2" type="ORF">J4G33_15280</name>
</gene>
<dbReference type="InterPro" id="IPR009937">
    <property type="entry name" value="Phage_holin_3_6"/>
</dbReference>
<dbReference type="AlphaFoldDB" id="A0A939RT13"/>
<sequence length="137" mass="14057">MTSTNSTGRADARPSIGELVQNLTEKLSQLIRDEIALAKAEMTEKAKHAGIGVGLLVGAGLLGFFALATLIATAVLGLANAVPAWLAALIVAVVLLAIAATLALIGIKTLKKGVPPVPERAQESVKLDVEAVKEGLQ</sequence>
<evidence type="ECO:0000313" key="2">
    <source>
        <dbReference type="EMBL" id="MBO1753172.1"/>
    </source>
</evidence>
<protein>
    <submittedName>
        <fullName evidence="2">Phage holin family protein</fullName>
    </submittedName>
</protein>
<keyword evidence="1" id="KW-0812">Transmembrane</keyword>
<dbReference type="EMBL" id="JAGEMK010000010">
    <property type="protein sequence ID" value="MBO1753172.1"/>
    <property type="molecule type" value="Genomic_DNA"/>
</dbReference>
<dbReference type="Proteomes" id="UP000664209">
    <property type="component" value="Unassembled WGS sequence"/>
</dbReference>